<reference evidence="1 2" key="1">
    <citation type="submission" date="2024-02" db="EMBL/GenBank/DDBJ databases">
        <title>High-quality chromosome-scale genome assembly of Pensacola bahiagrass (Paspalum notatum Flugge var. saurae).</title>
        <authorList>
            <person name="Vega J.M."/>
            <person name="Podio M."/>
            <person name="Orjuela J."/>
            <person name="Siena L.A."/>
            <person name="Pessino S.C."/>
            <person name="Combes M.C."/>
            <person name="Mariac C."/>
            <person name="Albertini E."/>
            <person name="Pupilli F."/>
            <person name="Ortiz J.P.A."/>
            <person name="Leblanc O."/>
        </authorList>
    </citation>
    <scope>NUCLEOTIDE SEQUENCE [LARGE SCALE GENOMIC DNA]</scope>
    <source>
        <strain evidence="1">R1</strain>
        <tissue evidence="1">Leaf</tissue>
    </source>
</reference>
<accession>A0AAQ3TT43</accession>
<gene>
    <name evidence="1" type="ORF">U9M48_025223</name>
</gene>
<dbReference type="Proteomes" id="UP001341281">
    <property type="component" value="Chromosome 05"/>
</dbReference>
<organism evidence="1 2">
    <name type="scientific">Paspalum notatum var. saurae</name>
    <dbReference type="NCBI Taxonomy" id="547442"/>
    <lineage>
        <taxon>Eukaryota</taxon>
        <taxon>Viridiplantae</taxon>
        <taxon>Streptophyta</taxon>
        <taxon>Embryophyta</taxon>
        <taxon>Tracheophyta</taxon>
        <taxon>Spermatophyta</taxon>
        <taxon>Magnoliopsida</taxon>
        <taxon>Liliopsida</taxon>
        <taxon>Poales</taxon>
        <taxon>Poaceae</taxon>
        <taxon>PACMAD clade</taxon>
        <taxon>Panicoideae</taxon>
        <taxon>Andropogonodae</taxon>
        <taxon>Paspaleae</taxon>
        <taxon>Paspalinae</taxon>
        <taxon>Paspalum</taxon>
    </lineage>
</organism>
<dbReference type="EMBL" id="CP144749">
    <property type="protein sequence ID" value="WVZ77345.1"/>
    <property type="molecule type" value="Genomic_DNA"/>
</dbReference>
<sequence length="123" mass="12541">MQIGCTTVRSRLASLGAAGAPPGHGARSVVEAPLAGCVSLPYGGPPPFPSCSDTPAAAGLLPGTEVATAASSPISHLRRRDPDRLRRMFPCGGAFHAQQHLFLAGGTTHHAHDLLVCGLEPMG</sequence>
<dbReference type="AlphaFoldDB" id="A0AAQ3TT43"/>
<name>A0AAQ3TT43_PASNO</name>
<evidence type="ECO:0000313" key="2">
    <source>
        <dbReference type="Proteomes" id="UP001341281"/>
    </source>
</evidence>
<protein>
    <submittedName>
        <fullName evidence="1">Uncharacterized protein</fullName>
    </submittedName>
</protein>
<proteinExistence type="predicted"/>
<keyword evidence="2" id="KW-1185">Reference proteome</keyword>
<evidence type="ECO:0000313" key="1">
    <source>
        <dbReference type="EMBL" id="WVZ77345.1"/>
    </source>
</evidence>